<evidence type="ECO:0000259" key="7">
    <source>
        <dbReference type="Pfam" id="PF00535"/>
    </source>
</evidence>
<reference evidence="8 9" key="1">
    <citation type="submission" date="2018-08" db="EMBL/GenBank/DDBJ databases">
        <authorList>
            <person name="Khan S.A."/>
        </authorList>
    </citation>
    <scope>NUCLEOTIDE SEQUENCE [LARGE SCALE GENOMIC DNA]</scope>
    <source>
        <strain evidence="8 9">GTF-13</strain>
    </source>
</reference>
<comment type="caution">
    <text evidence="8">The sequence shown here is derived from an EMBL/GenBank/DDBJ whole genome shotgun (WGS) entry which is preliminary data.</text>
</comment>
<protein>
    <submittedName>
        <fullName evidence="8">Glycosyltransferase family 2 protein</fullName>
    </submittedName>
</protein>
<dbReference type="RefSeq" id="WP_125016829.1">
    <property type="nucleotide sequence ID" value="NZ_QWEZ01000002.1"/>
</dbReference>
<evidence type="ECO:0000256" key="6">
    <source>
        <dbReference type="ARBA" id="ARBA00023315"/>
    </source>
</evidence>
<keyword evidence="9" id="KW-1185">Reference proteome</keyword>
<organism evidence="8 9">
    <name type="scientific">Aestuariirhabdus litorea</name>
    <dbReference type="NCBI Taxonomy" id="2528527"/>
    <lineage>
        <taxon>Bacteria</taxon>
        <taxon>Pseudomonadati</taxon>
        <taxon>Pseudomonadota</taxon>
        <taxon>Gammaproteobacteria</taxon>
        <taxon>Oceanospirillales</taxon>
        <taxon>Aestuariirhabdaceae</taxon>
        <taxon>Aestuariirhabdus</taxon>
    </lineage>
</organism>
<dbReference type="CDD" id="cd04179">
    <property type="entry name" value="DPM_DPG-synthase_like"/>
    <property type="match status" value="1"/>
</dbReference>
<keyword evidence="5" id="KW-0472">Membrane</keyword>
<feature type="domain" description="Glycosyltransferase 2-like" evidence="7">
    <location>
        <begin position="7"/>
        <end position="143"/>
    </location>
</feature>
<keyword evidence="4 8" id="KW-0808">Transferase</keyword>
<dbReference type="CDD" id="cd07984">
    <property type="entry name" value="LPLAT_LABLAT-like"/>
    <property type="match status" value="1"/>
</dbReference>
<sequence length="575" mass="65447">MTALRPCILIPVYNHPHSIAPTVASILPYGLPIILVDDGSDEPTSTELRRLEKTLQPVQLTRLSQNQGKGGAVMAGMRLAWRQGFSHAIQVDADGQHDVADIQHLLELCRQHPQAVISGQPRYDDSVPRARLYSRYLTHFWVWVETLSLSIRDSMCGFRAYPLEACIQLLDRQALGRRMDFDIEVLVRLYWEGLAVLQFPTRVTYPSDGVSHFRAWQDNWLITRLHTRLVFGMLRRIPRLLQRHLPTPGSERHWSERRERGSRIGIRFMLRSYQWCGRRVFNVLLLPVMLYYFLCAGSARRASGAYLQRVRQRAQQRGLPAPSPGIATRFAHFYCFGQAILDKLSVWLGDHDKTPIQLHNESLLTDALAQGRGALLLGSHLGNLEVCRALGTRVPGLVVNAIVFTEHAQRFNEVIESLNPDARLNLIQVSRFDPALAVTLKQKIDQGELVVIVGDRTSATARERVVRVPFLGEAAPFPQGPFILAALMRCPVMLLFCLRNPVGFDIIFEPFRERLELPRRQRDAALAEAVGDYAARLEHHCLQRPLQWFNFFDFWADNETGRLPHEPTPAATGHR</sequence>
<keyword evidence="6" id="KW-0012">Acyltransferase</keyword>
<evidence type="ECO:0000313" key="8">
    <source>
        <dbReference type="EMBL" id="RRJ82778.1"/>
    </source>
</evidence>
<accession>A0A3P3VLM3</accession>
<evidence type="ECO:0000313" key="9">
    <source>
        <dbReference type="Proteomes" id="UP000280792"/>
    </source>
</evidence>
<dbReference type="Pfam" id="PF00535">
    <property type="entry name" value="Glycos_transf_2"/>
    <property type="match status" value="1"/>
</dbReference>
<dbReference type="InterPro" id="IPR004960">
    <property type="entry name" value="LipA_acyltrans"/>
</dbReference>
<evidence type="ECO:0000256" key="4">
    <source>
        <dbReference type="ARBA" id="ARBA00022679"/>
    </source>
</evidence>
<dbReference type="GO" id="GO:0006487">
    <property type="term" value="P:protein N-linked glycosylation"/>
    <property type="evidence" value="ECO:0007669"/>
    <property type="project" value="TreeGrafter"/>
</dbReference>
<dbReference type="GO" id="GO:0016746">
    <property type="term" value="F:acyltransferase activity"/>
    <property type="evidence" value="ECO:0007669"/>
    <property type="project" value="UniProtKB-KW"/>
</dbReference>
<keyword evidence="2" id="KW-1003">Cell membrane</keyword>
<dbReference type="GO" id="GO:0009247">
    <property type="term" value="P:glycolipid biosynthetic process"/>
    <property type="evidence" value="ECO:0007669"/>
    <property type="project" value="UniProtKB-ARBA"/>
</dbReference>
<comment type="subcellular location">
    <subcellularLocation>
        <location evidence="1">Cell inner membrane</location>
    </subcellularLocation>
</comment>
<reference evidence="8 9" key="2">
    <citation type="submission" date="2018-12" db="EMBL/GenBank/DDBJ databases">
        <title>Simiduia agarivorans gen. nov., sp. nov., a marine, agarolytic bacterium isolated from shallow coastal water from Keelung, Taiwan.</title>
        <authorList>
            <person name="Shieh W.Y."/>
        </authorList>
    </citation>
    <scope>NUCLEOTIDE SEQUENCE [LARGE SCALE GENOMIC DNA]</scope>
    <source>
        <strain evidence="8 9">GTF-13</strain>
    </source>
</reference>
<dbReference type="PANTHER" id="PTHR10859">
    <property type="entry name" value="GLYCOSYL TRANSFERASE"/>
    <property type="match status" value="1"/>
</dbReference>
<name>A0A3P3VLM3_9GAMM</name>
<gene>
    <name evidence="8" type="ORF">D0544_13055</name>
</gene>
<dbReference type="AlphaFoldDB" id="A0A3P3VLM3"/>
<dbReference type="Gene3D" id="3.90.550.10">
    <property type="entry name" value="Spore Coat Polysaccharide Biosynthesis Protein SpsA, Chain A"/>
    <property type="match status" value="1"/>
</dbReference>
<dbReference type="Proteomes" id="UP000280792">
    <property type="component" value="Unassembled WGS sequence"/>
</dbReference>
<evidence type="ECO:0000256" key="3">
    <source>
        <dbReference type="ARBA" id="ARBA00022519"/>
    </source>
</evidence>
<dbReference type="SUPFAM" id="SSF53448">
    <property type="entry name" value="Nucleotide-diphospho-sugar transferases"/>
    <property type="match status" value="1"/>
</dbReference>
<evidence type="ECO:0000256" key="1">
    <source>
        <dbReference type="ARBA" id="ARBA00004533"/>
    </source>
</evidence>
<evidence type="ECO:0000256" key="2">
    <source>
        <dbReference type="ARBA" id="ARBA00022475"/>
    </source>
</evidence>
<dbReference type="EMBL" id="QWEZ01000002">
    <property type="protein sequence ID" value="RRJ82778.1"/>
    <property type="molecule type" value="Genomic_DNA"/>
</dbReference>
<keyword evidence="3" id="KW-0997">Cell inner membrane</keyword>
<evidence type="ECO:0000256" key="5">
    <source>
        <dbReference type="ARBA" id="ARBA00023136"/>
    </source>
</evidence>
<dbReference type="GO" id="GO:0005886">
    <property type="term" value="C:plasma membrane"/>
    <property type="evidence" value="ECO:0007669"/>
    <property type="project" value="UniProtKB-SubCell"/>
</dbReference>
<dbReference type="InterPro" id="IPR001173">
    <property type="entry name" value="Glyco_trans_2-like"/>
</dbReference>
<dbReference type="Pfam" id="PF03279">
    <property type="entry name" value="Lip_A_acyltrans"/>
    <property type="match status" value="1"/>
</dbReference>
<dbReference type="InterPro" id="IPR029044">
    <property type="entry name" value="Nucleotide-diphossugar_trans"/>
</dbReference>
<dbReference type="PANTHER" id="PTHR10859:SF91">
    <property type="entry name" value="DOLICHYL-PHOSPHATE BETA-GLUCOSYLTRANSFERASE"/>
    <property type="match status" value="1"/>
</dbReference>
<proteinExistence type="predicted"/>